<feature type="compositionally biased region" description="Acidic residues" evidence="1">
    <location>
        <begin position="33"/>
        <end position="47"/>
    </location>
</feature>
<dbReference type="STRING" id="52.CMC5_081330"/>
<dbReference type="Proteomes" id="UP000067626">
    <property type="component" value="Chromosome"/>
</dbReference>
<evidence type="ECO:0008006" key="4">
    <source>
        <dbReference type="Google" id="ProtNLM"/>
    </source>
</evidence>
<dbReference type="AlphaFoldDB" id="A0A0K1ESQ3"/>
<accession>A0A0K1ESQ3</accession>
<dbReference type="OrthoDB" id="9992297at2"/>
<name>A0A0K1ESQ3_CHOCO</name>
<dbReference type="EMBL" id="CP012159">
    <property type="protein sequence ID" value="AKT43896.1"/>
    <property type="molecule type" value="Genomic_DNA"/>
</dbReference>
<protein>
    <recommendedName>
        <fullName evidence="4">Lipoprotein</fullName>
    </recommendedName>
</protein>
<sequence>MRLEIRRRALRAAAAVSLVVGVTGCGTVTVLEDEAPEEGAEGDEEAVADAGTPPEDAATPEDASVADGSTPDASPTCDAESPDYWACCEQHDWNLDAGCMAWGPPVPPAMRVS</sequence>
<feature type="region of interest" description="Disordered" evidence="1">
    <location>
        <begin position="33"/>
        <end position="81"/>
    </location>
</feature>
<reference evidence="2 3" key="1">
    <citation type="submission" date="2015-07" db="EMBL/GenBank/DDBJ databases">
        <title>Genome analysis of myxobacterium Chondromyces crocatus Cm c5 reveals a high potential for natural compound synthesis and the genetic basis for the loss of fruiting body formation.</title>
        <authorList>
            <person name="Zaburannyi N."/>
            <person name="Bunk B."/>
            <person name="Maier J."/>
            <person name="Overmann J."/>
            <person name="Mueller R."/>
        </authorList>
    </citation>
    <scope>NUCLEOTIDE SEQUENCE [LARGE SCALE GENOMIC DNA]</scope>
    <source>
        <strain evidence="2 3">Cm c5</strain>
    </source>
</reference>
<dbReference type="KEGG" id="ccro:CMC5_081330"/>
<evidence type="ECO:0000256" key="1">
    <source>
        <dbReference type="SAM" id="MobiDB-lite"/>
    </source>
</evidence>
<evidence type="ECO:0000313" key="2">
    <source>
        <dbReference type="EMBL" id="AKT43896.1"/>
    </source>
</evidence>
<organism evidence="2 3">
    <name type="scientific">Chondromyces crocatus</name>
    <dbReference type="NCBI Taxonomy" id="52"/>
    <lineage>
        <taxon>Bacteria</taxon>
        <taxon>Pseudomonadati</taxon>
        <taxon>Myxococcota</taxon>
        <taxon>Polyangia</taxon>
        <taxon>Polyangiales</taxon>
        <taxon>Polyangiaceae</taxon>
        <taxon>Chondromyces</taxon>
    </lineage>
</organism>
<dbReference type="RefSeq" id="WP_156339224.1">
    <property type="nucleotide sequence ID" value="NZ_CP012159.1"/>
</dbReference>
<gene>
    <name evidence="2" type="ORF">CMC5_081330</name>
</gene>
<dbReference type="PROSITE" id="PS51257">
    <property type="entry name" value="PROKAR_LIPOPROTEIN"/>
    <property type="match status" value="1"/>
</dbReference>
<keyword evidence="3" id="KW-1185">Reference proteome</keyword>
<proteinExistence type="predicted"/>
<evidence type="ECO:0000313" key="3">
    <source>
        <dbReference type="Proteomes" id="UP000067626"/>
    </source>
</evidence>